<dbReference type="AlphaFoldDB" id="A0A9Q7S9Y6"/>
<evidence type="ECO:0000313" key="1">
    <source>
        <dbReference type="EMBL" id="SHW80017.1"/>
    </source>
</evidence>
<protein>
    <submittedName>
        <fullName evidence="1">Uncharacterized protein</fullName>
    </submittedName>
</protein>
<reference evidence="1 2" key="1">
    <citation type="submission" date="2016-11" db="EMBL/GenBank/DDBJ databases">
        <authorList>
            <consortium name="Pathogen Informatics"/>
        </authorList>
    </citation>
    <scope>NUCLEOTIDE SEQUENCE [LARGE SCALE GENOMIC DNA]</scope>
    <source>
        <strain evidence="1 2">968</strain>
    </source>
</reference>
<proteinExistence type="predicted"/>
<gene>
    <name evidence="1" type="ORF">SAMEA2275694_00120</name>
</gene>
<evidence type="ECO:0000313" key="2">
    <source>
        <dbReference type="Proteomes" id="UP000185183"/>
    </source>
</evidence>
<accession>A0A9Q7S9Y6</accession>
<name>A0A9Q7S9Y6_9MYCO</name>
<dbReference type="Proteomes" id="UP000185183">
    <property type="component" value="Unassembled WGS sequence"/>
</dbReference>
<dbReference type="EMBL" id="FSFA01000001">
    <property type="protein sequence ID" value="SHW80017.1"/>
    <property type="molecule type" value="Genomic_DNA"/>
</dbReference>
<comment type="caution">
    <text evidence="1">The sequence shown here is derived from an EMBL/GenBank/DDBJ whole genome shotgun (WGS) entry which is preliminary data.</text>
</comment>
<sequence>MPITGPRLNMEHMFDAWESPSVGGVYRPMDRPVVVLIHQVLLGDTGSHQMTLAPPFARQHGLIIESLHAGRQLAWVRLNTGGWLALVTIEARTVDGLNSLKMDLWLQRHQFMLPHQNYPGH</sequence>
<organism evidence="1 2">
    <name type="scientific">Mycobacteroides abscessus subsp. bolletii</name>
    <dbReference type="NCBI Taxonomy" id="319705"/>
    <lineage>
        <taxon>Bacteria</taxon>
        <taxon>Bacillati</taxon>
        <taxon>Actinomycetota</taxon>
        <taxon>Actinomycetes</taxon>
        <taxon>Mycobacteriales</taxon>
        <taxon>Mycobacteriaceae</taxon>
        <taxon>Mycobacteroides</taxon>
        <taxon>Mycobacteroides abscessus</taxon>
    </lineage>
</organism>